<accession>X1TEK4</accession>
<sequence length="89" mass="10118">AHYTICVLSYLMNISIVNQVKEAKISSFKSSSRIYEELSSCILAEFKASTTGKPVKKINSLTEEQKNILRSLKCEHFATRKYVKDLVKS</sequence>
<dbReference type="EMBL" id="BARW01007952">
    <property type="protein sequence ID" value="GAI78449.1"/>
    <property type="molecule type" value="Genomic_DNA"/>
</dbReference>
<dbReference type="AlphaFoldDB" id="X1TEK4"/>
<name>X1TEK4_9ZZZZ</name>
<evidence type="ECO:0000313" key="1">
    <source>
        <dbReference type="EMBL" id="GAI78449.1"/>
    </source>
</evidence>
<organism evidence="1">
    <name type="scientific">marine sediment metagenome</name>
    <dbReference type="NCBI Taxonomy" id="412755"/>
    <lineage>
        <taxon>unclassified sequences</taxon>
        <taxon>metagenomes</taxon>
        <taxon>ecological metagenomes</taxon>
    </lineage>
</organism>
<proteinExistence type="predicted"/>
<protein>
    <submittedName>
        <fullName evidence="1">Uncharacterized protein</fullName>
    </submittedName>
</protein>
<reference evidence="1" key="1">
    <citation type="journal article" date="2014" name="Front. Microbiol.">
        <title>High frequency of phylogenetically diverse reductive dehalogenase-homologous genes in deep subseafloor sedimentary metagenomes.</title>
        <authorList>
            <person name="Kawai M."/>
            <person name="Futagami T."/>
            <person name="Toyoda A."/>
            <person name="Takaki Y."/>
            <person name="Nishi S."/>
            <person name="Hori S."/>
            <person name="Arai W."/>
            <person name="Tsubouchi T."/>
            <person name="Morono Y."/>
            <person name="Uchiyama I."/>
            <person name="Ito T."/>
            <person name="Fujiyama A."/>
            <person name="Inagaki F."/>
            <person name="Takami H."/>
        </authorList>
    </citation>
    <scope>NUCLEOTIDE SEQUENCE</scope>
    <source>
        <strain evidence="1">Expedition CK06-06</strain>
    </source>
</reference>
<comment type="caution">
    <text evidence="1">The sequence shown here is derived from an EMBL/GenBank/DDBJ whole genome shotgun (WGS) entry which is preliminary data.</text>
</comment>
<gene>
    <name evidence="1" type="ORF">S12H4_16445</name>
</gene>
<feature type="non-terminal residue" evidence="1">
    <location>
        <position position="1"/>
    </location>
</feature>